<dbReference type="InterPro" id="IPR051809">
    <property type="entry name" value="Plant_receptor-like_S/T_kinase"/>
</dbReference>
<dbReference type="Proteomes" id="UP000322667">
    <property type="component" value="Chromosome A10"/>
</dbReference>
<evidence type="ECO:0000313" key="25">
    <source>
        <dbReference type="EMBL" id="TYI07964.1"/>
    </source>
</evidence>
<dbReference type="GO" id="GO:0005524">
    <property type="term" value="F:ATP binding"/>
    <property type="evidence" value="ECO:0007669"/>
    <property type="project" value="UniProtKB-UniRule"/>
</dbReference>
<dbReference type="EC" id="2.7.11.1" evidence="4"/>
<keyword evidence="5" id="KW-1003">Cell membrane</keyword>
<evidence type="ECO:0000256" key="23">
    <source>
        <dbReference type="SAM" id="Phobius"/>
    </source>
</evidence>
<dbReference type="FunFam" id="3.80.10.10:FF:000095">
    <property type="entry name" value="LRR receptor-like serine/threonine-protein kinase GSO1"/>
    <property type="match status" value="1"/>
</dbReference>
<keyword evidence="18" id="KW-0675">Receptor</keyword>
<dbReference type="InterPro" id="IPR001611">
    <property type="entry name" value="Leu-rich_rpt"/>
</dbReference>
<dbReference type="FunFam" id="1.10.510.10:FF:000358">
    <property type="entry name" value="Putative leucine-rich repeat receptor-like serine/threonine-protein kinase"/>
    <property type="match status" value="1"/>
</dbReference>
<dbReference type="SUPFAM" id="SSF56112">
    <property type="entry name" value="Protein kinase-like (PK-like)"/>
    <property type="match status" value="1"/>
</dbReference>
<protein>
    <recommendedName>
        <fullName evidence="4">non-specific serine/threonine protein kinase</fullName>
        <ecNumber evidence="4">2.7.11.1</ecNumber>
    </recommendedName>
</protein>
<evidence type="ECO:0000256" key="14">
    <source>
        <dbReference type="ARBA" id="ARBA00022777"/>
    </source>
</evidence>
<dbReference type="InterPro" id="IPR017441">
    <property type="entry name" value="Protein_kinase_ATP_BS"/>
</dbReference>
<evidence type="ECO:0000256" key="10">
    <source>
        <dbReference type="ARBA" id="ARBA00022692"/>
    </source>
</evidence>
<keyword evidence="9" id="KW-0808">Transferase</keyword>
<evidence type="ECO:0000256" key="3">
    <source>
        <dbReference type="ARBA" id="ARBA00008684"/>
    </source>
</evidence>
<evidence type="ECO:0000256" key="1">
    <source>
        <dbReference type="ARBA" id="ARBA00004162"/>
    </source>
</evidence>
<gene>
    <name evidence="25" type="ORF">ES332_A10G263500v1</name>
</gene>
<dbReference type="Pfam" id="PF00069">
    <property type="entry name" value="Pkinase"/>
    <property type="match status" value="1"/>
</dbReference>
<comment type="catalytic activity">
    <reaction evidence="21">
        <text>L-seryl-[protein] + ATP = O-phospho-L-seryl-[protein] + ADP + H(+)</text>
        <dbReference type="Rhea" id="RHEA:17989"/>
        <dbReference type="Rhea" id="RHEA-COMP:9863"/>
        <dbReference type="Rhea" id="RHEA-COMP:11604"/>
        <dbReference type="ChEBI" id="CHEBI:15378"/>
        <dbReference type="ChEBI" id="CHEBI:29999"/>
        <dbReference type="ChEBI" id="CHEBI:30616"/>
        <dbReference type="ChEBI" id="CHEBI:83421"/>
        <dbReference type="ChEBI" id="CHEBI:456216"/>
        <dbReference type="EC" id="2.7.11.1"/>
    </reaction>
</comment>
<keyword evidence="17 23" id="KW-0472">Membrane</keyword>
<dbReference type="AlphaFoldDB" id="A0A5D2NXZ9"/>
<evidence type="ECO:0000256" key="22">
    <source>
        <dbReference type="PROSITE-ProRule" id="PRU10141"/>
    </source>
</evidence>
<dbReference type="InterPro" id="IPR003591">
    <property type="entry name" value="Leu-rich_rpt_typical-subtyp"/>
</dbReference>
<dbReference type="PROSITE" id="PS00107">
    <property type="entry name" value="PROTEIN_KINASE_ATP"/>
    <property type="match status" value="1"/>
</dbReference>
<dbReference type="FunFam" id="3.30.200.20:FF:000432">
    <property type="entry name" value="LRR receptor-like serine/threonine-protein kinase EFR"/>
    <property type="match status" value="1"/>
</dbReference>
<proteinExistence type="inferred from homology"/>
<dbReference type="SMART" id="SM00220">
    <property type="entry name" value="S_TKc"/>
    <property type="match status" value="1"/>
</dbReference>
<dbReference type="Gene3D" id="3.30.200.20">
    <property type="entry name" value="Phosphorylase Kinase, domain 1"/>
    <property type="match status" value="1"/>
</dbReference>
<evidence type="ECO:0000256" key="17">
    <source>
        <dbReference type="ARBA" id="ARBA00023136"/>
    </source>
</evidence>
<evidence type="ECO:0000256" key="21">
    <source>
        <dbReference type="ARBA" id="ARBA00048679"/>
    </source>
</evidence>
<evidence type="ECO:0000259" key="24">
    <source>
        <dbReference type="PROSITE" id="PS50011"/>
    </source>
</evidence>
<evidence type="ECO:0000256" key="19">
    <source>
        <dbReference type="ARBA" id="ARBA00023180"/>
    </source>
</evidence>
<dbReference type="InterPro" id="IPR011009">
    <property type="entry name" value="Kinase-like_dom_sf"/>
</dbReference>
<keyword evidence="6" id="KW-0723">Serine/threonine-protein kinase</keyword>
<evidence type="ECO:0000256" key="11">
    <source>
        <dbReference type="ARBA" id="ARBA00022729"/>
    </source>
</evidence>
<dbReference type="SUPFAM" id="SSF52058">
    <property type="entry name" value="L domain-like"/>
    <property type="match status" value="2"/>
</dbReference>
<feature type="transmembrane region" description="Helical" evidence="23">
    <location>
        <begin position="254"/>
        <end position="273"/>
    </location>
</feature>
<keyword evidence="16 23" id="KW-1133">Transmembrane helix</keyword>
<dbReference type="Gene3D" id="3.80.10.10">
    <property type="entry name" value="Ribonuclease Inhibitor"/>
    <property type="match status" value="3"/>
</dbReference>
<evidence type="ECO:0000256" key="5">
    <source>
        <dbReference type="ARBA" id="ARBA00022475"/>
    </source>
</evidence>
<keyword evidence="11" id="KW-0732">Signal</keyword>
<dbReference type="InterPro" id="IPR055414">
    <property type="entry name" value="LRR_R13L4/SHOC2-like"/>
</dbReference>
<comment type="catalytic activity">
    <reaction evidence="20">
        <text>L-threonyl-[protein] + ATP = O-phospho-L-threonyl-[protein] + ADP + H(+)</text>
        <dbReference type="Rhea" id="RHEA:46608"/>
        <dbReference type="Rhea" id="RHEA-COMP:11060"/>
        <dbReference type="Rhea" id="RHEA-COMP:11605"/>
        <dbReference type="ChEBI" id="CHEBI:15378"/>
        <dbReference type="ChEBI" id="CHEBI:30013"/>
        <dbReference type="ChEBI" id="CHEBI:30616"/>
        <dbReference type="ChEBI" id="CHEBI:61977"/>
        <dbReference type="ChEBI" id="CHEBI:456216"/>
        <dbReference type="EC" id="2.7.11.1"/>
    </reaction>
</comment>
<evidence type="ECO:0000256" key="15">
    <source>
        <dbReference type="ARBA" id="ARBA00022840"/>
    </source>
</evidence>
<name>A0A5D2NXZ9_GOSTO</name>
<keyword evidence="10 23" id="KW-0812">Transmembrane</keyword>
<reference evidence="25 26" key="1">
    <citation type="submission" date="2019-07" db="EMBL/GenBank/DDBJ databases">
        <title>WGS assembly of Gossypium tomentosum.</title>
        <authorList>
            <person name="Chen Z.J."/>
            <person name="Sreedasyam A."/>
            <person name="Ando A."/>
            <person name="Song Q."/>
            <person name="De L."/>
            <person name="Hulse-Kemp A."/>
            <person name="Ding M."/>
            <person name="Ye W."/>
            <person name="Kirkbride R."/>
            <person name="Jenkins J."/>
            <person name="Plott C."/>
            <person name="Lovell J."/>
            <person name="Lin Y.-M."/>
            <person name="Vaughn R."/>
            <person name="Liu B."/>
            <person name="Li W."/>
            <person name="Simpson S."/>
            <person name="Scheffler B."/>
            <person name="Saski C."/>
            <person name="Grover C."/>
            <person name="Hu G."/>
            <person name="Conover J."/>
            <person name="Carlson J."/>
            <person name="Shu S."/>
            <person name="Boston L."/>
            <person name="Williams M."/>
            <person name="Peterson D."/>
            <person name="Mcgee K."/>
            <person name="Jones D."/>
            <person name="Wendel J."/>
            <person name="Stelly D."/>
            <person name="Grimwood J."/>
            <person name="Schmutz J."/>
        </authorList>
    </citation>
    <scope>NUCLEOTIDE SEQUENCE [LARGE SCALE GENOMIC DNA]</scope>
    <source>
        <strain evidence="25">7179.01</strain>
    </source>
</reference>
<dbReference type="EMBL" id="CM017619">
    <property type="protein sequence ID" value="TYI07964.1"/>
    <property type="molecule type" value="Genomic_DNA"/>
</dbReference>
<comment type="similarity">
    <text evidence="3">Belongs to the protein kinase superfamily. Ser/Thr protein kinase family.</text>
</comment>
<evidence type="ECO:0000256" key="6">
    <source>
        <dbReference type="ARBA" id="ARBA00022527"/>
    </source>
</evidence>
<dbReference type="InterPro" id="IPR000719">
    <property type="entry name" value="Prot_kinase_dom"/>
</dbReference>
<feature type="domain" description="Protein kinase" evidence="24">
    <location>
        <begin position="735"/>
        <end position="1049"/>
    </location>
</feature>
<organism evidence="25 26">
    <name type="scientific">Gossypium tomentosum</name>
    <name type="common">Hawaiian cotton</name>
    <name type="synonym">Gossypium sandvicense</name>
    <dbReference type="NCBI Taxonomy" id="34277"/>
    <lineage>
        <taxon>Eukaryota</taxon>
        <taxon>Viridiplantae</taxon>
        <taxon>Streptophyta</taxon>
        <taxon>Embryophyta</taxon>
        <taxon>Tracheophyta</taxon>
        <taxon>Spermatophyta</taxon>
        <taxon>Magnoliopsida</taxon>
        <taxon>eudicotyledons</taxon>
        <taxon>Gunneridae</taxon>
        <taxon>Pentapetalae</taxon>
        <taxon>rosids</taxon>
        <taxon>malvids</taxon>
        <taxon>Malvales</taxon>
        <taxon>Malvaceae</taxon>
        <taxon>Malvoideae</taxon>
        <taxon>Gossypium</taxon>
    </lineage>
</organism>
<dbReference type="PROSITE" id="PS50011">
    <property type="entry name" value="PROTEIN_KINASE_DOM"/>
    <property type="match status" value="1"/>
</dbReference>
<evidence type="ECO:0000256" key="16">
    <source>
        <dbReference type="ARBA" id="ARBA00022989"/>
    </source>
</evidence>
<evidence type="ECO:0000256" key="18">
    <source>
        <dbReference type="ARBA" id="ARBA00023170"/>
    </source>
</evidence>
<keyword evidence="26" id="KW-1185">Reference proteome</keyword>
<dbReference type="PANTHER" id="PTHR27008">
    <property type="entry name" value="OS04G0122200 PROTEIN"/>
    <property type="match status" value="1"/>
</dbReference>
<feature type="binding site" evidence="22">
    <location>
        <position position="764"/>
    </location>
    <ligand>
        <name>ATP</name>
        <dbReference type="ChEBI" id="CHEBI:30616"/>
    </ligand>
</feature>
<dbReference type="SMART" id="SM00369">
    <property type="entry name" value="LRR_TYP"/>
    <property type="match status" value="7"/>
</dbReference>
<dbReference type="GO" id="GO:0004674">
    <property type="term" value="F:protein serine/threonine kinase activity"/>
    <property type="evidence" value="ECO:0007669"/>
    <property type="project" value="UniProtKB-KW"/>
</dbReference>
<evidence type="ECO:0000256" key="8">
    <source>
        <dbReference type="ARBA" id="ARBA00022614"/>
    </source>
</evidence>
<dbReference type="GO" id="GO:0005886">
    <property type="term" value="C:plasma membrane"/>
    <property type="evidence" value="ECO:0007669"/>
    <property type="project" value="UniProtKB-SubCell"/>
</dbReference>
<keyword evidence="13 22" id="KW-0547">Nucleotide-binding</keyword>
<comment type="subcellular location">
    <subcellularLocation>
        <location evidence="1">Cell membrane</location>
        <topology evidence="1">Single-pass membrane protein</topology>
    </subcellularLocation>
    <subcellularLocation>
        <location evidence="2">Membrane</location>
        <topology evidence="2">Single-pass type I membrane protein</topology>
    </subcellularLocation>
</comment>
<feature type="transmembrane region" description="Helical" evidence="23">
    <location>
        <begin position="682"/>
        <end position="703"/>
    </location>
</feature>
<keyword evidence="8" id="KW-0433">Leucine-rich repeat</keyword>
<evidence type="ECO:0000256" key="13">
    <source>
        <dbReference type="ARBA" id="ARBA00022741"/>
    </source>
</evidence>
<dbReference type="PANTHER" id="PTHR27008:SF610">
    <property type="entry name" value="SERINE-THREONINE_TYROSINE-PROTEIN KINASE CATALYTIC DOMAIN-CONTAINING PROTEIN"/>
    <property type="match status" value="1"/>
</dbReference>
<dbReference type="InterPro" id="IPR032675">
    <property type="entry name" value="LRR_dom_sf"/>
</dbReference>
<evidence type="ECO:0000256" key="7">
    <source>
        <dbReference type="ARBA" id="ARBA00022553"/>
    </source>
</evidence>
<sequence length="1094" mass="120510">MMSHTLSITNQSYQLTNCLKLMEPSKKHFQASSSFFLMILLSFFNLQGLNLLRLATASPVVRGNDTDRQALLQFKAKITGDPLKIMESWNSSIHFCQWIGVTCGRKHRRVTKLKLRILKLSGSLSPYIGNLSFLRELDLVGNSFYYQIPQEIGGLRRLEALHLVNNSISGEIPSNLSACSKLTSVDMMGNRLIGEIPASLGLLSNLKVLGFVHNSLRGSIPPSLGNLSSLEVLLLTYNALSGIIPESFGRLRNLSVFAIFGNAISGIVPVALFNLSNIRAFDIGTNKIQGTLHSDLEINMPHVEFFSVGENQISGQIPISISNASNLNILVFYNNMLDGNVPSLEKLDNLFNLELGINHFGYGRKGDLNFLCTLVNKTKLEYLSIVKNNFGGEFPECISNFSSNLRGLDMSGNNILGKIPDEIGNLINLEVLDVGHNQLLGPIPFDTGRLWKLNIFYASSNFLFGTIPHSIGNLTKLTKLVLDFNNIQGNIPSNLGKCQNLLLLDLSYNNLSGPIPPEILGLSSLSIVLSLSSNSLTGELPVEVEKLKNLGLLDVSHNRLSGLLPNNLGSCVSLVELYLEGNLFEGPILPSLSSLKGLGALDVSNNNLSGGIPEFLVRFGALKYLNLSFNNFEGVIPNEGVFKNTSAIFVEGNNKLCGGILELHLSRCNSKTSSKASFKLKIAIIVVILGVTLVFICLLVLWFRKKKEQKPTTTCAEHSLLQLSYQSILRATSGFCMENLVGSGSFGSVYKGILEESGVAIAVKVLNLLNHRASKSFFTECEALKNIRHRNLVKVLTAISGVDYQGNDFKALVYEFMENGSLEDWLHPYVSMNESEMTRNLNFFQRVNMAIDVAHALQYLHNHCETSIIHCDLKPSNILLDGEMVGHIGDFGLAKILSADRLNYSSSQSSSLGLRGTIGYAPPEYGVGSEMSTKGDVYSYGILLLEMFTGKRPTHERFKEGLSLHKHVKEALPNRVIEITDPILLQESDRGGTIIDITLNETRLGNDRHLQCLNSIFEIGLTCSAQSPSERMDMSDVVSKFCSIRDKLLRPTRVPHQIQTSQAAHLAGNNVFLSWQNSESFQHSSRISTTFQLI</sequence>
<keyword evidence="14" id="KW-0418">Kinase</keyword>
<evidence type="ECO:0000256" key="9">
    <source>
        <dbReference type="ARBA" id="ARBA00022679"/>
    </source>
</evidence>
<dbReference type="InterPro" id="IPR013210">
    <property type="entry name" value="LRR_N_plant-typ"/>
</dbReference>
<keyword evidence="7" id="KW-0597">Phosphoprotein</keyword>
<evidence type="ECO:0000256" key="4">
    <source>
        <dbReference type="ARBA" id="ARBA00012513"/>
    </source>
</evidence>
<evidence type="ECO:0000256" key="12">
    <source>
        <dbReference type="ARBA" id="ARBA00022737"/>
    </source>
</evidence>
<dbReference type="FunFam" id="3.80.10.10:FF:000288">
    <property type="entry name" value="LRR receptor-like serine/threonine-protein kinase EFR"/>
    <property type="match status" value="1"/>
</dbReference>
<dbReference type="InterPro" id="IPR008271">
    <property type="entry name" value="Ser/Thr_kinase_AS"/>
</dbReference>
<dbReference type="Gene3D" id="1.10.510.10">
    <property type="entry name" value="Transferase(Phosphotransferase) domain 1"/>
    <property type="match status" value="1"/>
</dbReference>
<dbReference type="PROSITE" id="PS00108">
    <property type="entry name" value="PROTEIN_KINASE_ST"/>
    <property type="match status" value="1"/>
</dbReference>
<keyword evidence="15 22" id="KW-0067">ATP-binding</keyword>
<dbReference type="Pfam" id="PF23598">
    <property type="entry name" value="LRR_14"/>
    <property type="match status" value="1"/>
</dbReference>
<evidence type="ECO:0000256" key="2">
    <source>
        <dbReference type="ARBA" id="ARBA00004479"/>
    </source>
</evidence>
<dbReference type="Pfam" id="PF00560">
    <property type="entry name" value="LRR_1"/>
    <property type="match status" value="6"/>
</dbReference>
<keyword evidence="12" id="KW-0677">Repeat</keyword>
<evidence type="ECO:0000256" key="20">
    <source>
        <dbReference type="ARBA" id="ARBA00047899"/>
    </source>
</evidence>
<evidence type="ECO:0000313" key="26">
    <source>
        <dbReference type="Proteomes" id="UP000322667"/>
    </source>
</evidence>
<keyword evidence="19" id="KW-0325">Glycoprotein</keyword>
<dbReference type="Pfam" id="PF08263">
    <property type="entry name" value="LRRNT_2"/>
    <property type="match status" value="1"/>
</dbReference>
<accession>A0A5D2NXZ9</accession>